<accession>A0A2Z6REL5</accession>
<evidence type="ECO:0000256" key="2">
    <source>
        <dbReference type="SAM" id="Phobius"/>
    </source>
</evidence>
<name>A0A2Z6REL5_9GLOM</name>
<keyword evidence="2" id="KW-0812">Transmembrane</keyword>
<keyword evidence="5" id="KW-1185">Reference proteome</keyword>
<reference evidence="4" key="2">
    <citation type="submission" date="2019-10" db="EMBL/GenBank/DDBJ databases">
        <title>Conservation and host-specific expression of non-tandemly repeated heterogenous ribosome RNA gene in arbuscular mycorrhizal fungi.</title>
        <authorList>
            <person name="Maeda T."/>
            <person name="Kobayashi Y."/>
            <person name="Nakagawa T."/>
            <person name="Ezawa T."/>
            <person name="Yamaguchi K."/>
            <person name="Bino T."/>
            <person name="Nishimoto Y."/>
            <person name="Shigenobu S."/>
            <person name="Kawaguchi M."/>
        </authorList>
    </citation>
    <scope>NUCLEOTIDE SEQUENCE</scope>
    <source>
        <strain evidence="4">HR1</strain>
    </source>
</reference>
<feature type="transmembrane region" description="Helical" evidence="2">
    <location>
        <begin position="339"/>
        <end position="362"/>
    </location>
</feature>
<feature type="transmembrane region" description="Helical" evidence="2">
    <location>
        <begin position="156"/>
        <end position="174"/>
    </location>
</feature>
<keyword evidence="2" id="KW-0472">Membrane</keyword>
<dbReference type="Proteomes" id="UP000247702">
    <property type="component" value="Unassembled WGS sequence"/>
</dbReference>
<keyword evidence="2" id="KW-1133">Transmembrane helix</keyword>
<feature type="transmembrane region" description="Helical" evidence="2">
    <location>
        <begin position="119"/>
        <end position="136"/>
    </location>
</feature>
<evidence type="ECO:0000256" key="1">
    <source>
        <dbReference type="SAM" id="MobiDB-lite"/>
    </source>
</evidence>
<gene>
    <name evidence="4" type="ORF">RCL2_002350300</name>
    <name evidence="3" type="ORF">RclHR1_03530009</name>
</gene>
<evidence type="ECO:0000313" key="5">
    <source>
        <dbReference type="Proteomes" id="UP000247702"/>
    </source>
</evidence>
<protein>
    <submittedName>
        <fullName evidence="3">Uncharacterized protein</fullName>
    </submittedName>
</protein>
<sequence>MLDVLCLRLLHNDSGSMAALTKEKPITADKNIYTKQADYAKAWKNGKNGKKFHCTKQQYKCPEPLLQRHRNPDINYNKKQFKEEKLPCQNDDSTPNGENEEKDKPIPIKKYNKKINTSYTRFTLTLHILIIFQHIYTLYTTPTSSIPWRLASFTQLVYVTTTCFHIATLLANLFKIIKLERAFVLYGTWVIWIGWAMCLWLIHPEDRPDLFRALTSNGGSGINPYYVNLNGSYDIDDLLAPMDAAPFLMHGKWSTTTLPIISFFLLLVIRRNHWGLITWEHLVLLDYSRTLKWYRTWCVAGAGAGWMLTWEAAKFWLRIPFSEGGMVLYRTDLPTFPGIFNVLWASSIAGMLMVCWWSFWTFQYRGVVWKKEFKEGVVVWSSPDGLVFVGAIGC</sequence>
<feature type="region of interest" description="Disordered" evidence="1">
    <location>
        <begin position="85"/>
        <end position="105"/>
    </location>
</feature>
<comment type="caution">
    <text evidence="3">The sequence shown here is derived from an EMBL/GenBank/DDBJ whole genome shotgun (WGS) entry which is preliminary data.</text>
</comment>
<dbReference type="OrthoDB" id="2230209at2759"/>
<feature type="transmembrane region" description="Helical" evidence="2">
    <location>
        <begin position="297"/>
        <end position="319"/>
    </location>
</feature>
<evidence type="ECO:0000313" key="3">
    <source>
        <dbReference type="EMBL" id="GBB99462.1"/>
    </source>
</evidence>
<organism evidence="3 5">
    <name type="scientific">Rhizophagus clarus</name>
    <dbReference type="NCBI Taxonomy" id="94130"/>
    <lineage>
        <taxon>Eukaryota</taxon>
        <taxon>Fungi</taxon>
        <taxon>Fungi incertae sedis</taxon>
        <taxon>Mucoromycota</taxon>
        <taxon>Glomeromycotina</taxon>
        <taxon>Glomeromycetes</taxon>
        <taxon>Glomerales</taxon>
        <taxon>Glomeraceae</taxon>
        <taxon>Rhizophagus</taxon>
    </lineage>
</organism>
<evidence type="ECO:0000313" key="4">
    <source>
        <dbReference type="EMBL" id="GES96899.1"/>
    </source>
</evidence>
<feature type="transmembrane region" description="Helical" evidence="2">
    <location>
        <begin position="251"/>
        <end position="269"/>
    </location>
</feature>
<dbReference type="EMBL" id="BEXD01002813">
    <property type="protein sequence ID" value="GBB99462.1"/>
    <property type="molecule type" value="Genomic_DNA"/>
</dbReference>
<dbReference type="EMBL" id="BLAL01000252">
    <property type="protein sequence ID" value="GES96899.1"/>
    <property type="molecule type" value="Genomic_DNA"/>
</dbReference>
<dbReference type="AlphaFoldDB" id="A0A2Z6REL5"/>
<feature type="transmembrane region" description="Helical" evidence="2">
    <location>
        <begin position="183"/>
        <end position="202"/>
    </location>
</feature>
<proteinExistence type="predicted"/>
<dbReference type="Proteomes" id="UP000615446">
    <property type="component" value="Unassembled WGS sequence"/>
</dbReference>
<reference evidence="3 5" key="1">
    <citation type="submission" date="2017-11" db="EMBL/GenBank/DDBJ databases">
        <title>The genome of Rhizophagus clarus HR1 reveals common genetic basis of auxotrophy among arbuscular mycorrhizal fungi.</title>
        <authorList>
            <person name="Kobayashi Y."/>
        </authorList>
    </citation>
    <scope>NUCLEOTIDE SEQUENCE [LARGE SCALE GENOMIC DNA]</scope>
    <source>
        <strain evidence="3 5">HR1</strain>
    </source>
</reference>